<keyword evidence="3" id="KW-1185">Reference proteome</keyword>
<evidence type="ECO:0000313" key="3">
    <source>
        <dbReference type="Proteomes" id="UP000192906"/>
    </source>
</evidence>
<dbReference type="STRING" id="1519643.SAMN06295933_2769"/>
<dbReference type="Gene3D" id="3.20.20.190">
    <property type="entry name" value="Phosphatidylinositol (PI) phosphodiesterase"/>
    <property type="match status" value="1"/>
</dbReference>
<dbReference type="InterPro" id="IPR030395">
    <property type="entry name" value="GP_PDE_dom"/>
</dbReference>
<dbReference type="PANTHER" id="PTHR46211">
    <property type="entry name" value="GLYCEROPHOSPHORYL DIESTER PHOSPHODIESTERASE"/>
    <property type="match status" value="1"/>
</dbReference>
<dbReference type="GO" id="GO:0006629">
    <property type="term" value="P:lipid metabolic process"/>
    <property type="evidence" value="ECO:0007669"/>
    <property type="project" value="InterPro"/>
</dbReference>
<evidence type="ECO:0000313" key="2">
    <source>
        <dbReference type="EMBL" id="SMF29153.1"/>
    </source>
</evidence>
<dbReference type="PROSITE" id="PS51704">
    <property type="entry name" value="GP_PDE"/>
    <property type="match status" value="1"/>
</dbReference>
<gene>
    <name evidence="2" type="ORF">SAMN06295933_2769</name>
</gene>
<evidence type="ECO:0000259" key="1">
    <source>
        <dbReference type="PROSITE" id="PS51704"/>
    </source>
</evidence>
<dbReference type="SUPFAM" id="SSF51695">
    <property type="entry name" value="PLC-like phosphodiesterases"/>
    <property type="match status" value="1"/>
</dbReference>
<feature type="domain" description="GP-PDE" evidence="1">
    <location>
        <begin position="11"/>
        <end position="277"/>
    </location>
</feature>
<name>A0A1X7E873_9BACT</name>
<dbReference type="InterPro" id="IPR017946">
    <property type="entry name" value="PLC-like_Pdiesterase_TIM-brl"/>
</dbReference>
<dbReference type="RefSeq" id="WP_085103179.1">
    <property type="nucleotide sequence ID" value="NZ_FWZU01000004.1"/>
</dbReference>
<organism evidence="2 3">
    <name type="scientific">Desulfovibrio gilichinskyi</name>
    <dbReference type="NCBI Taxonomy" id="1519643"/>
    <lineage>
        <taxon>Bacteria</taxon>
        <taxon>Pseudomonadati</taxon>
        <taxon>Thermodesulfobacteriota</taxon>
        <taxon>Desulfovibrionia</taxon>
        <taxon>Desulfovibrionales</taxon>
        <taxon>Desulfovibrionaceae</taxon>
        <taxon>Desulfovibrio</taxon>
    </lineage>
</organism>
<accession>A0A1X7E873</accession>
<dbReference type="Pfam" id="PF03009">
    <property type="entry name" value="GDPD"/>
    <property type="match status" value="1"/>
</dbReference>
<dbReference type="GO" id="GO:0008081">
    <property type="term" value="F:phosphoric diester hydrolase activity"/>
    <property type="evidence" value="ECO:0007669"/>
    <property type="project" value="InterPro"/>
</dbReference>
<reference evidence="3" key="1">
    <citation type="submission" date="2017-04" db="EMBL/GenBank/DDBJ databases">
        <authorList>
            <person name="Varghese N."/>
            <person name="Submissions S."/>
        </authorList>
    </citation>
    <scope>NUCLEOTIDE SEQUENCE [LARGE SCALE GENOMIC DNA]</scope>
    <source>
        <strain evidence="3">K3S</strain>
    </source>
</reference>
<proteinExistence type="predicted"/>
<dbReference type="PANTHER" id="PTHR46211:SF14">
    <property type="entry name" value="GLYCEROPHOSPHODIESTER PHOSPHODIESTERASE"/>
    <property type="match status" value="1"/>
</dbReference>
<dbReference type="Proteomes" id="UP000192906">
    <property type="component" value="Unassembled WGS sequence"/>
</dbReference>
<sequence length="277" mass="31162">MKPLSLINDKPLIWAHRGGRSLAPENTLQALRRGHEAGADGWETDVQLTKDGELIILHDLNLLRTTNAGVHPLFRANRPALPWRFTLEEIKKLSANVFPRRFCPPHYSEQPWKELPETVHPDLRVPTLSEALDITAELGMWINIEIKDLSHDVPEEFSKTVVKKVTDMVHAKGMDTQVIISSFNHDYMRESKIVAPQIFTGILTPHEFTGDPVEAAKAVKADAWHPGLQFLTGEVIQRVREAGIAINPYTVNKPEDVSRLTKWGVTGLVTDCPQSIR</sequence>
<dbReference type="OrthoDB" id="9787897at2"/>
<dbReference type="AlphaFoldDB" id="A0A1X7E873"/>
<protein>
    <submittedName>
        <fullName evidence="2">Glycerophosphoryl diester phosphodiesterase</fullName>
    </submittedName>
</protein>
<dbReference type="EMBL" id="FWZU01000004">
    <property type="protein sequence ID" value="SMF29153.1"/>
    <property type="molecule type" value="Genomic_DNA"/>
</dbReference>